<dbReference type="Proteomes" id="UP001314229">
    <property type="component" value="Unassembled WGS sequence"/>
</dbReference>
<dbReference type="PANTHER" id="PTHR46501:SF6">
    <property type="entry name" value="SI:CH73-95L15.5"/>
    <property type="match status" value="1"/>
</dbReference>
<feature type="coiled-coil region" evidence="1">
    <location>
        <begin position="461"/>
        <end position="488"/>
    </location>
</feature>
<feature type="region of interest" description="Disordered" evidence="2">
    <location>
        <begin position="760"/>
        <end position="787"/>
    </location>
</feature>
<dbReference type="PANTHER" id="PTHR46501">
    <property type="entry name" value="MYOMEGALIN"/>
    <property type="match status" value="1"/>
</dbReference>
<keyword evidence="5" id="KW-1185">Reference proteome</keyword>
<dbReference type="InterPro" id="IPR040947">
    <property type="entry name" value="SMYLE_N"/>
</dbReference>
<reference evidence="4 5" key="1">
    <citation type="submission" date="2024-01" db="EMBL/GenBank/DDBJ databases">
        <authorList>
            <person name="Alioto T."/>
            <person name="Alioto T."/>
            <person name="Gomez Garrido J."/>
        </authorList>
    </citation>
    <scope>NUCLEOTIDE SEQUENCE [LARGE SCALE GENOMIC DNA]</scope>
</reference>
<feature type="compositionally biased region" description="Low complexity" evidence="2">
    <location>
        <begin position="98"/>
        <end position="115"/>
    </location>
</feature>
<dbReference type="GO" id="GO:1903358">
    <property type="term" value="P:regulation of Golgi organization"/>
    <property type="evidence" value="ECO:0007669"/>
    <property type="project" value="TreeGrafter"/>
</dbReference>
<evidence type="ECO:0000259" key="3">
    <source>
        <dbReference type="Pfam" id="PF18615"/>
    </source>
</evidence>
<keyword evidence="1" id="KW-0175">Coiled coil</keyword>
<dbReference type="AlphaFoldDB" id="A0AAV1NIX4"/>
<dbReference type="GO" id="GO:0060090">
    <property type="term" value="F:molecular adaptor activity"/>
    <property type="evidence" value="ECO:0007669"/>
    <property type="project" value="TreeGrafter"/>
</dbReference>
<name>A0AAV1NIX4_SCOSC</name>
<evidence type="ECO:0000256" key="1">
    <source>
        <dbReference type="SAM" id="Coils"/>
    </source>
</evidence>
<dbReference type="GO" id="GO:0007098">
    <property type="term" value="P:centrosome cycle"/>
    <property type="evidence" value="ECO:0007669"/>
    <property type="project" value="TreeGrafter"/>
</dbReference>
<organism evidence="4 5">
    <name type="scientific">Scomber scombrus</name>
    <name type="common">Atlantic mackerel</name>
    <name type="synonym">Scomber vernalis</name>
    <dbReference type="NCBI Taxonomy" id="13677"/>
    <lineage>
        <taxon>Eukaryota</taxon>
        <taxon>Metazoa</taxon>
        <taxon>Chordata</taxon>
        <taxon>Craniata</taxon>
        <taxon>Vertebrata</taxon>
        <taxon>Euteleostomi</taxon>
        <taxon>Actinopterygii</taxon>
        <taxon>Neopterygii</taxon>
        <taxon>Teleostei</taxon>
        <taxon>Neoteleostei</taxon>
        <taxon>Acanthomorphata</taxon>
        <taxon>Pelagiaria</taxon>
        <taxon>Scombriformes</taxon>
        <taxon>Scombridae</taxon>
        <taxon>Scomber</taxon>
    </lineage>
</organism>
<evidence type="ECO:0000256" key="2">
    <source>
        <dbReference type="SAM" id="MobiDB-lite"/>
    </source>
</evidence>
<evidence type="ECO:0000313" key="5">
    <source>
        <dbReference type="Proteomes" id="UP001314229"/>
    </source>
</evidence>
<comment type="caution">
    <text evidence="4">The sequence shown here is derived from an EMBL/GenBank/DDBJ whole genome shotgun (WGS) entry which is preliminary data.</text>
</comment>
<feature type="coiled-coil region" evidence="1">
    <location>
        <begin position="572"/>
        <end position="641"/>
    </location>
</feature>
<dbReference type="GO" id="GO:0005813">
    <property type="term" value="C:centrosome"/>
    <property type="evidence" value="ECO:0007669"/>
    <property type="project" value="TreeGrafter"/>
</dbReference>
<dbReference type="GO" id="GO:0090063">
    <property type="term" value="P:positive regulation of microtubule nucleation"/>
    <property type="evidence" value="ECO:0007669"/>
    <property type="project" value="TreeGrafter"/>
</dbReference>
<feature type="domain" description="Short myomegalin-like EB1 binding protein N-terminal" evidence="3">
    <location>
        <begin position="234"/>
        <end position="357"/>
    </location>
</feature>
<sequence>MTGDVSKVTPTSLPPCWCNKTPGPVPGLYHGQRVKPGGLKPNSQHIKGNRISPLSMMSYRGKNDLCRICGGGLQGNQRRWLFQGQNKKTGQPQTPTESLRGGSLSRSSQSSPWGSTLSLGSSVSLSKSQLSLSSPSKGMDLLSVLTHILGQSVSRGNGQGEFVCGKCMCALERVFKFDSVIARVRVLSSERLQKLSQERDKIRQWVRQNYRQRHPQDFQSRGSTSEEDGDMEKEGYREMLKENMALSEYECWSEKWDSCPYFIRTGKRCNKGKGCEGCDSLRVSDSDYESVCGVPRRLPFQPFSPLALSRDKSQSMPLHWQKVPSIYSSPASLAGSSLSLRASSRTESIQSLDSLDANDPFDSSGDQAVNFVLKELRCIEGKQVISPSGSRIPVLGRRDGKYPRETGETLLPTINRVLNFGDGENGGDETDGEYGDILTELRDEFMPLHRESTTGRVHHAVRHLQGQLDQAAARIRTLEAELKHGKSKPTEVNGSEEWTSLAQEEGGSFLLQSLGHSLHSRERLIQECMGLIRRLCVEEGAGSELADKLTENLGENLKEILSKNKTALQSLMSEITAKEKATENEIEALRKAGRDRERDLDTLNTVLQCNQDIINDLQVALREKERLLEEVEKEREVWRQRDRALTAVLQEKETLICCLKEELESCQKAVQTLSDSVIGQGPTGGRAEAALASQLKEKESQLVALLKDREGNSTTMCQEVTKLTTALQEYKTIIQNQQESHSQKVSSLTDQLKDIRQELREKQKHKKEADRVRQNDREDRDREERKLRDSLEKRDKLIEQILLDAEDRDHLFRELQQNLQKKHTL</sequence>
<dbReference type="Pfam" id="PF18615">
    <property type="entry name" value="SMYLE_N"/>
    <property type="match status" value="1"/>
</dbReference>
<gene>
    <name evidence="4" type="ORF">FSCOSCO3_A026446</name>
</gene>
<proteinExistence type="predicted"/>
<dbReference type="GO" id="GO:0005794">
    <property type="term" value="C:Golgi apparatus"/>
    <property type="evidence" value="ECO:0007669"/>
    <property type="project" value="TreeGrafter"/>
</dbReference>
<protein>
    <submittedName>
        <fullName evidence="4">Uncharacterized protein si:ch73-95l15.5</fullName>
    </submittedName>
</protein>
<feature type="compositionally biased region" description="Polar residues" evidence="2">
    <location>
        <begin position="85"/>
        <end position="97"/>
    </location>
</feature>
<dbReference type="InterPro" id="IPR052593">
    <property type="entry name" value="MT-associated_AKAP9-binding"/>
</dbReference>
<feature type="region of interest" description="Disordered" evidence="2">
    <location>
        <begin position="213"/>
        <end position="232"/>
    </location>
</feature>
<evidence type="ECO:0000313" key="4">
    <source>
        <dbReference type="EMBL" id="CAK6958915.1"/>
    </source>
</evidence>
<dbReference type="EMBL" id="CAWUFR010000037">
    <property type="protein sequence ID" value="CAK6958915.1"/>
    <property type="molecule type" value="Genomic_DNA"/>
</dbReference>
<accession>A0AAV1NIX4</accession>
<feature type="region of interest" description="Disordered" evidence="2">
    <location>
        <begin position="85"/>
        <end position="115"/>
    </location>
</feature>